<feature type="region of interest" description="Disordered" evidence="23">
    <location>
        <begin position="596"/>
        <end position="637"/>
    </location>
</feature>
<evidence type="ECO:0000256" key="21">
    <source>
        <dbReference type="ARBA" id="ARBA00084081"/>
    </source>
</evidence>
<feature type="compositionally biased region" description="Basic residues" evidence="23">
    <location>
        <begin position="26"/>
        <end position="37"/>
    </location>
</feature>
<dbReference type="PROSITE" id="PS00107">
    <property type="entry name" value="PROTEIN_KINASE_ATP"/>
    <property type="match status" value="1"/>
</dbReference>
<proteinExistence type="inferred from homology"/>
<evidence type="ECO:0000313" key="26">
    <source>
        <dbReference type="Proteomes" id="UP001608902"/>
    </source>
</evidence>
<evidence type="ECO:0000256" key="11">
    <source>
        <dbReference type="ARBA" id="ARBA00022871"/>
    </source>
</evidence>
<accession>A0ABD6EBK6</accession>
<feature type="region of interest" description="Disordered" evidence="23">
    <location>
        <begin position="478"/>
        <end position="501"/>
    </location>
</feature>
<dbReference type="GO" id="GO:0007283">
    <property type="term" value="P:spermatogenesis"/>
    <property type="evidence" value="ECO:0007669"/>
    <property type="project" value="UniProtKB-KW"/>
</dbReference>
<keyword evidence="11" id="KW-0744">Spermatogenesis</keyword>
<keyword evidence="9 22" id="KW-0067">ATP-binding</keyword>
<evidence type="ECO:0000256" key="20">
    <source>
        <dbReference type="ARBA" id="ARBA00074601"/>
    </source>
</evidence>
<feature type="binding site" evidence="22">
    <location>
        <position position="121"/>
    </location>
    <ligand>
        <name>ATP</name>
        <dbReference type="ChEBI" id="CHEBI:30616"/>
    </ligand>
</feature>
<evidence type="ECO:0000256" key="3">
    <source>
        <dbReference type="ARBA" id="ARBA00022527"/>
    </source>
</evidence>
<evidence type="ECO:0000256" key="4">
    <source>
        <dbReference type="ARBA" id="ARBA00022553"/>
    </source>
</evidence>
<dbReference type="Gene3D" id="3.30.200.20">
    <property type="entry name" value="Phosphorylase Kinase, domain 1"/>
    <property type="match status" value="1"/>
</dbReference>
<comment type="similarity">
    <text evidence="16">Belongs to the protein kinase superfamily. Ser/Thr protein kinase family. GCN2 subfamily.</text>
</comment>
<evidence type="ECO:0000256" key="1">
    <source>
        <dbReference type="ARBA" id="ARBA00004395"/>
    </source>
</evidence>
<dbReference type="GO" id="GO:0000139">
    <property type="term" value="C:Golgi membrane"/>
    <property type="evidence" value="ECO:0007669"/>
    <property type="project" value="UniProtKB-SubCell"/>
</dbReference>
<comment type="catalytic activity">
    <reaction evidence="18">
        <text>L-seryl-[protein] + ATP = O-phospho-L-seryl-[protein] + ADP + H(+)</text>
        <dbReference type="Rhea" id="RHEA:17989"/>
        <dbReference type="Rhea" id="RHEA-COMP:9863"/>
        <dbReference type="Rhea" id="RHEA-COMP:11604"/>
        <dbReference type="ChEBI" id="CHEBI:15378"/>
        <dbReference type="ChEBI" id="CHEBI:29999"/>
        <dbReference type="ChEBI" id="CHEBI:30616"/>
        <dbReference type="ChEBI" id="CHEBI:83421"/>
        <dbReference type="ChEBI" id="CHEBI:456216"/>
        <dbReference type="EC" id="2.7.11.1"/>
    </reaction>
</comment>
<evidence type="ECO:0000256" key="14">
    <source>
        <dbReference type="ARBA" id="ARBA00023136"/>
    </source>
</evidence>
<dbReference type="InterPro" id="IPR008271">
    <property type="entry name" value="Ser/Thr_kinase_AS"/>
</dbReference>
<dbReference type="PROSITE" id="PS00108">
    <property type="entry name" value="PROTEIN_KINASE_ST"/>
    <property type="match status" value="1"/>
</dbReference>
<dbReference type="GO" id="GO:0004674">
    <property type="term" value="F:protein serine/threonine kinase activity"/>
    <property type="evidence" value="ECO:0007669"/>
    <property type="project" value="UniProtKB-KW"/>
</dbReference>
<evidence type="ECO:0000256" key="22">
    <source>
        <dbReference type="PROSITE-ProRule" id="PRU10141"/>
    </source>
</evidence>
<dbReference type="FunFam" id="1.10.510.10:FF:000315">
    <property type="entry name" value="membrane-associated tyrosine- and threonine-specific cdc2-inhibitory kinase"/>
    <property type="match status" value="1"/>
</dbReference>
<gene>
    <name evidence="25" type="ORF">AB6A40_003341</name>
</gene>
<dbReference type="InterPro" id="IPR017441">
    <property type="entry name" value="Protein_kinase_ATP_BS"/>
</dbReference>
<evidence type="ECO:0000256" key="8">
    <source>
        <dbReference type="ARBA" id="ARBA00022777"/>
    </source>
</evidence>
<comment type="catalytic activity">
    <reaction evidence="17">
        <text>L-threonyl-[protein] + ATP = O-phospho-L-threonyl-[protein] + ADP + H(+)</text>
        <dbReference type="Rhea" id="RHEA:46608"/>
        <dbReference type="Rhea" id="RHEA-COMP:11060"/>
        <dbReference type="Rhea" id="RHEA-COMP:11605"/>
        <dbReference type="ChEBI" id="CHEBI:15378"/>
        <dbReference type="ChEBI" id="CHEBI:30013"/>
        <dbReference type="ChEBI" id="CHEBI:30616"/>
        <dbReference type="ChEBI" id="CHEBI:61977"/>
        <dbReference type="ChEBI" id="CHEBI:456216"/>
        <dbReference type="EC" id="2.7.11.1"/>
    </reaction>
</comment>
<keyword evidence="7 22" id="KW-0547">Nucleotide-binding</keyword>
<evidence type="ECO:0000259" key="24">
    <source>
        <dbReference type="PROSITE" id="PS50011"/>
    </source>
</evidence>
<keyword evidence="8" id="KW-0418">Kinase</keyword>
<dbReference type="GO" id="GO:0046872">
    <property type="term" value="F:metal ion binding"/>
    <property type="evidence" value="ECO:0007669"/>
    <property type="project" value="UniProtKB-KW"/>
</dbReference>
<dbReference type="AlphaFoldDB" id="A0ABD6EBK6"/>
<evidence type="ECO:0000256" key="5">
    <source>
        <dbReference type="ARBA" id="ARBA00022679"/>
    </source>
</evidence>
<evidence type="ECO:0000256" key="9">
    <source>
        <dbReference type="ARBA" id="ARBA00022840"/>
    </source>
</evidence>
<dbReference type="PANTHER" id="PTHR11042:SF183">
    <property type="entry name" value="MEMBRANE-ASSOCIATED TYROSINE- AND THREONINE-SPECIFIC CDC2-INHIBITORY KINASE"/>
    <property type="match status" value="1"/>
</dbReference>
<keyword evidence="6" id="KW-0479">Metal-binding</keyword>
<dbReference type="InterPro" id="IPR011009">
    <property type="entry name" value="Kinase-like_dom_sf"/>
</dbReference>
<evidence type="ECO:0000256" key="12">
    <source>
        <dbReference type="ARBA" id="ARBA00022943"/>
    </source>
</evidence>
<dbReference type="SUPFAM" id="SSF56112">
    <property type="entry name" value="Protein kinase-like (PK-like)"/>
    <property type="match status" value="1"/>
</dbReference>
<dbReference type="GO" id="GO:0048477">
    <property type="term" value="P:oogenesis"/>
    <property type="evidence" value="ECO:0007669"/>
    <property type="project" value="UniProtKB-KW"/>
</dbReference>
<organism evidence="25 26">
    <name type="scientific">Gnathostoma spinigerum</name>
    <dbReference type="NCBI Taxonomy" id="75299"/>
    <lineage>
        <taxon>Eukaryota</taxon>
        <taxon>Metazoa</taxon>
        <taxon>Ecdysozoa</taxon>
        <taxon>Nematoda</taxon>
        <taxon>Chromadorea</taxon>
        <taxon>Rhabditida</taxon>
        <taxon>Spirurina</taxon>
        <taxon>Gnathostomatomorpha</taxon>
        <taxon>Gnathostomatoidea</taxon>
        <taxon>Gnathostomatidae</taxon>
        <taxon>Gnathostoma</taxon>
    </lineage>
</organism>
<evidence type="ECO:0000256" key="19">
    <source>
        <dbReference type="ARBA" id="ARBA00071413"/>
    </source>
</evidence>
<comment type="subcellular location">
    <subcellularLocation>
        <location evidence="1">Golgi apparatus membrane</location>
        <topology evidence="1">Peripheral membrane protein</topology>
    </subcellularLocation>
</comment>
<evidence type="ECO:0000256" key="15">
    <source>
        <dbReference type="ARBA" id="ARBA00023306"/>
    </source>
</evidence>
<feature type="region of interest" description="Disordered" evidence="23">
    <location>
        <begin position="1"/>
        <end position="38"/>
    </location>
</feature>
<dbReference type="PANTHER" id="PTHR11042">
    <property type="entry name" value="EUKARYOTIC TRANSLATION INITIATION FACTOR 2-ALPHA KINASE EIF2-ALPHA KINASE -RELATED"/>
    <property type="match status" value="1"/>
</dbReference>
<evidence type="ECO:0000256" key="13">
    <source>
        <dbReference type="ARBA" id="ARBA00023034"/>
    </source>
</evidence>
<dbReference type="InterPro" id="IPR050339">
    <property type="entry name" value="CC_SR_Kinase"/>
</dbReference>
<keyword evidence="13" id="KW-0333">Golgi apparatus</keyword>
<evidence type="ECO:0000256" key="23">
    <source>
        <dbReference type="SAM" id="MobiDB-lite"/>
    </source>
</evidence>
<protein>
    <recommendedName>
        <fullName evidence="20">Membrane-associated tyrosine- and threonine-specific cdc2-inhibitory kinase</fullName>
        <ecNumber evidence="2">2.7.11.1</ecNumber>
    </recommendedName>
    <alternativeName>
        <fullName evidence="19">Membrane-associated tyrosine- and threonine-specific cdc2-inhibitory kinase wee-1.3</fullName>
    </alternativeName>
    <alternativeName>
        <fullName evidence="21">Myt1 kinase</fullName>
    </alternativeName>
</protein>
<keyword evidence="5" id="KW-0808">Transferase</keyword>
<sequence>MQEPQDLLSPPRPIFYEPFDSPLSTKRAKKQRSHRSVPRLVRTAPAVGRVFPRRYALQKPHFISFRSASDSVLEASRTYDDSSPETYFEQCFEQEKKIGEGSFGEVFRVRSKDDGRWYAVKRTIEPFRNASDREIKLREVQKHELLPKHPNLIEFVKAWEERGRLYIQTELCEYSLAEYADREHNIPEEQLWFYFADLASAVHHLHKHGLLHLDIKPENIFISHDHVCKLGDFGLIFDLKKDRKITAQEGDSKYLAPEVLNSTPDKPADIFSLGITMLELATDMDLPSRGEGWHILREGEIPEEFTHDLPPKLRYMIFWMMDPDPNKRPTADQLVQDTIIQRYLRIRHQWATPKLITALLDCASWLRYWIVFIISVLFFPLMSSIQKQFSVVRTPCKEPSERRVFLYDNRTPESPSGKSSSISHPVVQQLRLDNYEVNEEDLYRTYSRPYSRKINPITFDGYEGIDPNPRYRLNFNDDQIGATNSSADSSPSCRSSPEPVEPTVVLPQIKLNETSEKTKHFENDGKRRRIDLSPVGSKTRIISPHRLFFEDNQEGDLMTADEHRKRAVMSVPCRRPPRSQIWVKSRRPIPLDFSVLDSLTSSPQSDHHESNSIRHNCTVGRHVGDRGSSADELELDS</sequence>
<dbReference type="EC" id="2.7.11.1" evidence="2"/>
<feature type="compositionally biased region" description="Low complexity" evidence="23">
    <location>
        <begin position="485"/>
        <end position="501"/>
    </location>
</feature>
<keyword evidence="3" id="KW-0723">Serine/threonine-protein kinase</keyword>
<evidence type="ECO:0000256" key="2">
    <source>
        <dbReference type="ARBA" id="ARBA00012513"/>
    </source>
</evidence>
<keyword evidence="12" id="KW-0896">Oogenesis</keyword>
<evidence type="ECO:0000256" key="10">
    <source>
        <dbReference type="ARBA" id="ARBA00022842"/>
    </source>
</evidence>
<keyword evidence="15" id="KW-0131">Cell cycle</keyword>
<evidence type="ECO:0000256" key="17">
    <source>
        <dbReference type="ARBA" id="ARBA00047899"/>
    </source>
</evidence>
<evidence type="ECO:0000256" key="16">
    <source>
        <dbReference type="ARBA" id="ARBA00037982"/>
    </source>
</evidence>
<keyword evidence="12" id="KW-0221">Differentiation</keyword>
<keyword evidence="14" id="KW-0472">Membrane</keyword>
<dbReference type="Proteomes" id="UP001608902">
    <property type="component" value="Unassembled WGS sequence"/>
</dbReference>
<dbReference type="Pfam" id="PF00069">
    <property type="entry name" value="Pkinase"/>
    <property type="match status" value="1"/>
</dbReference>
<dbReference type="EMBL" id="JBGFUD010001693">
    <property type="protein sequence ID" value="MFH4976632.1"/>
    <property type="molecule type" value="Genomic_DNA"/>
</dbReference>
<evidence type="ECO:0000256" key="7">
    <source>
        <dbReference type="ARBA" id="ARBA00022741"/>
    </source>
</evidence>
<name>A0ABD6EBK6_9BILA</name>
<dbReference type="Gene3D" id="1.10.510.10">
    <property type="entry name" value="Transferase(Phosphotransferase) domain 1"/>
    <property type="match status" value="1"/>
</dbReference>
<keyword evidence="10" id="KW-0460">Magnesium</keyword>
<dbReference type="GO" id="GO:0005524">
    <property type="term" value="F:ATP binding"/>
    <property type="evidence" value="ECO:0007669"/>
    <property type="project" value="UniProtKB-UniRule"/>
</dbReference>
<dbReference type="SMART" id="SM00220">
    <property type="entry name" value="S_TKc"/>
    <property type="match status" value="1"/>
</dbReference>
<dbReference type="InterPro" id="IPR000719">
    <property type="entry name" value="Prot_kinase_dom"/>
</dbReference>
<evidence type="ECO:0000256" key="18">
    <source>
        <dbReference type="ARBA" id="ARBA00048679"/>
    </source>
</evidence>
<evidence type="ECO:0000313" key="25">
    <source>
        <dbReference type="EMBL" id="MFH4976632.1"/>
    </source>
</evidence>
<dbReference type="GO" id="GO:0045786">
    <property type="term" value="P:negative regulation of cell cycle"/>
    <property type="evidence" value="ECO:0007669"/>
    <property type="project" value="UniProtKB-ARBA"/>
</dbReference>
<dbReference type="FunFam" id="3.30.200.20:FF:000280">
    <property type="entry name" value="membrane-associated tyrosine- and threonine-specific cdc2-inhibitory kinase"/>
    <property type="match status" value="1"/>
</dbReference>
<comment type="caution">
    <text evidence="25">The sequence shown here is derived from an EMBL/GenBank/DDBJ whole genome shotgun (WGS) entry which is preliminary data.</text>
</comment>
<reference evidence="25 26" key="1">
    <citation type="submission" date="2024-08" db="EMBL/GenBank/DDBJ databases">
        <title>Gnathostoma spinigerum genome.</title>
        <authorList>
            <person name="Gonzalez-Bertolin B."/>
            <person name="Monzon S."/>
            <person name="Zaballos A."/>
            <person name="Jimenez P."/>
            <person name="Dekumyoy P."/>
            <person name="Varona S."/>
            <person name="Cuesta I."/>
            <person name="Sumanam S."/>
            <person name="Adisakwattana P."/>
            <person name="Gasser R.B."/>
            <person name="Hernandez-Gonzalez A."/>
            <person name="Young N.D."/>
            <person name="Perteguer M.J."/>
        </authorList>
    </citation>
    <scope>NUCLEOTIDE SEQUENCE [LARGE SCALE GENOMIC DNA]</scope>
    <source>
        <strain evidence="25">AL3</strain>
        <tissue evidence="25">Liver</tissue>
    </source>
</reference>
<keyword evidence="4" id="KW-0597">Phosphoprotein</keyword>
<dbReference type="PROSITE" id="PS50011">
    <property type="entry name" value="PROTEIN_KINASE_DOM"/>
    <property type="match status" value="1"/>
</dbReference>
<evidence type="ECO:0000256" key="6">
    <source>
        <dbReference type="ARBA" id="ARBA00022723"/>
    </source>
</evidence>
<keyword evidence="26" id="KW-1185">Reference proteome</keyword>
<feature type="domain" description="Protein kinase" evidence="24">
    <location>
        <begin position="92"/>
        <end position="344"/>
    </location>
</feature>